<evidence type="ECO:0000256" key="3">
    <source>
        <dbReference type="ARBA" id="ARBA00022679"/>
    </source>
</evidence>
<dbReference type="InterPro" id="IPR002213">
    <property type="entry name" value="UDP_glucos_trans"/>
</dbReference>
<reference evidence="7" key="1">
    <citation type="submission" date="2025-08" db="UniProtKB">
        <authorList>
            <consortium name="RefSeq"/>
        </authorList>
    </citation>
    <scope>IDENTIFICATION</scope>
    <source>
        <tissue evidence="7">Leaf</tissue>
    </source>
</reference>
<organism evidence="6 7">
    <name type="scientific">Herrania umbratica</name>
    <dbReference type="NCBI Taxonomy" id="108875"/>
    <lineage>
        <taxon>Eukaryota</taxon>
        <taxon>Viridiplantae</taxon>
        <taxon>Streptophyta</taxon>
        <taxon>Embryophyta</taxon>
        <taxon>Tracheophyta</taxon>
        <taxon>Spermatophyta</taxon>
        <taxon>Magnoliopsida</taxon>
        <taxon>eudicotyledons</taxon>
        <taxon>Gunneridae</taxon>
        <taxon>Pentapetalae</taxon>
        <taxon>rosids</taxon>
        <taxon>malvids</taxon>
        <taxon>Malvales</taxon>
        <taxon>Malvaceae</taxon>
        <taxon>Byttnerioideae</taxon>
        <taxon>Herrania</taxon>
    </lineage>
</organism>
<evidence type="ECO:0000256" key="2">
    <source>
        <dbReference type="ARBA" id="ARBA00022676"/>
    </source>
</evidence>
<evidence type="ECO:0000313" key="6">
    <source>
        <dbReference type="Proteomes" id="UP000504621"/>
    </source>
</evidence>
<accession>A0A6J1AQR5</accession>
<keyword evidence="3 4" id="KW-0808">Transferase</keyword>
<dbReference type="GeneID" id="110420529"/>
<dbReference type="PANTHER" id="PTHR11926:SF1392">
    <property type="entry name" value="GLYCOSYLTRANSFERASE"/>
    <property type="match status" value="1"/>
</dbReference>
<dbReference type="OrthoDB" id="5835829at2759"/>
<protein>
    <recommendedName>
        <fullName evidence="5">Glycosyltransferase</fullName>
        <ecNumber evidence="5">2.4.1.-</ecNumber>
    </recommendedName>
</protein>
<dbReference type="PANTHER" id="PTHR11926">
    <property type="entry name" value="GLUCOSYL/GLUCURONOSYL TRANSFERASES"/>
    <property type="match status" value="1"/>
</dbReference>
<comment type="similarity">
    <text evidence="1 4">Belongs to the UDP-glycosyltransferase family.</text>
</comment>
<evidence type="ECO:0000256" key="1">
    <source>
        <dbReference type="ARBA" id="ARBA00009995"/>
    </source>
</evidence>
<keyword evidence="2 4" id="KW-0328">Glycosyltransferase</keyword>
<dbReference type="SUPFAM" id="SSF53756">
    <property type="entry name" value="UDP-Glycosyltransferase/glycogen phosphorylase"/>
    <property type="match status" value="1"/>
</dbReference>
<sequence>MSQAEPQVPHVVFLAIPGLGHIKPMLKLAELLSHASFQVTFINMQHIHDRLLSTDLLALYPEFQFLTIPDVVPRDRPRSGTMSLGDFLLATGPVIKPALRQLLISLRKKKGRWQPATCIIEDGILSSSVIDVAEEFQVPVFAFRPSSACCIWTYFHVPKLVEEGDVPVVQDKDMDKPVTCIPGLENVVRRQDLPGNFRIERAHDPGLEFFINDQTLVMPRAFALIINTFDGLEGPMISKLGAVFNKIYTVGPLHGLSNACTKDLTTSASSNSILWKEDRGCISWLDSQPSRSVVFVSFGSVIGLTRDKMLEFGHGLVNSGYPFLWVIRPDSITGEPDPSLILGELKAMIEDNKGLMVSWAPQEEVLAHPAVGVFLTHSGWNSTLESVYAGVPMICWPAIGDQQINSRFVSDVWKIGLDMKDTCDRSTIEKMVRSLMEDKREEIMKSVNEIKKLAHETVKEGGSSFSNLEKLIDDIWSMSHFARKERSDRRH</sequence>
<dbReference type="InterPro" id="IPR035595">
    <property type="entry name" value="UDP_glycos_trans_CS"/>
</dbReference>
<dbReference type="RefSeq" id="XP_021289557.1">
    <property type="nucleotide sequence ID" value="XM_021433882.1"/>
</dbReference>
<keyword evidence="6" id="KW-1185">Reference proteome</keyword>
<gene>
    <name evidence="7" type="primary">LOC110420529</name>
</gene>
<proteinExistence type="inferred from homology"/>
<dbReference type="PROSITE" id="PS00375">
    <property type="entry name" value="UDPGT"/>
    <property type="match status" value="1"/>
</dbReference>
<dbReference type="CDD" id="cd03784">
    <property type="entry name" value="GT1_Gtf-like"/>
    <property type="match status" value="1"/>
</dbReference>
<dbReference type="Gene3D" id="3.40.50.2000">
    <property type="entry name" value="Glycogen Phosphorylase B"/>
    <property type="match status" value="2"/>
</dbReference>
<dbReference type="Proteomes" id="UP000504621">
    <property type="component" value="Unplaced"/>
</dbReference>
<dbReference type="FunFam" id="3.40.50.2000:FF:000040">
    <property type="entry name" value="UDP-glycosyltransferase 76C1"/>
    <property type="match status" value="1"/>
</dbReference>
<dbReference type="GO" id="GO:0080044">
    <property type="term" value="F:quercetin 7-O-glucosyltransferase activity"/>
    <property type="evidence" value="ECO:0007669"/>
    <property type="project" value="TreeGrafter"/>
</dbReference>
<dbReference type="AlphaFoldDB" id="A0A6J1AQR5"/>
<dbReference type="GO" id="GO:0080043">
    <property type="term" value="F:quercetin 3-O-glucosyltransferase activity"/>
    <property type="evidence" value="ECO:0007669"/>
    <property type="project" value="TreeGrafter"/>
</dbReference>
<evidence type="ECO:0000256" key="5">
    <source>
        <dbReference type="RuleBase" id="RU362057"/>
    </source>
</evidence>
<dbReference type="EC" id="2.4.1.-" evidence="5"/>
<evidence type="ECO:0000313" key="7">
    <source>
        <dbReference type="RefSeq" id="XP_021289557.1"/>
    </source>
</evidence>
<dbReference type="Pfam" id="PF00201">
    <property type="entry name" value="UDPGT"/>
    <property type="match status" value="1"/>
</dbReference>
<name>A0A6J1AQR5_9ROSI</name>
<evidence type="ECO:0000256" key="4">
    <source>
        <dbReference type="RuleBase" id="RU003718"/>
    </source>
</evidence>